<keyword evidence="12" id="KW-1185">Reference proteome</keyword>
<dbReference type="PANTHER" id="PTHR13050:SF7">
    <property type="entry name" value="VESICLE TRANSPORT PROTEIN USE1"/>
    <property type="match status" value="1"/>
</dbReference>
<evidence type="ECO:0000313" key="12">
    <source>
        <dbReference type="Proteomes" id="UP001152885"/>
    </source>
</evidence>
<gene>
    <name evidence="11" type="ORF">CANVERA_P5134</name>
</gene>
<dbReference type="EMBL" id="CANTUO010000007">
    <property type="protein sequence ID" value="CAI5760626.1"/>
    <property type="molecule type" value="Genomic_DNA"/>
</dbReference>
<accession>A0A9W4XCI2</accession>
<keyword evidence="4 10" id="KW-0812">Transmembrane</keyword>
<keyword evidence="9 10" id="KW-0472">Membrane</keyword>
<evidence type="ECO:0000256" key="1">
    <source>
        <dbReference type="ARBA" id="ARBA00004163"/>
    </source>
</evidence>
<keyword evidence="3" id="KW-0813">Transport</keyword>
<dbReference type="AlphaFoldDB" id="A0A9W4XCI2"/>
<evidence type="ECO:0000256" key="3">
    <source>
        <dbReference type="ARBA" id="ARBA00022448"/>
    </source>
</evidence>
<dbReference type="Pfam" id="PF09753">
    <property type="entry name" value="Use1"/>
    <property type="match status" value="1"/>
</dbReference>
<name>A0A9W4XCI2_9ASCO</name>
<feature type="transmembrane region" description="Helical" evidence="10">
    <location>
        <begin position="224"/>
        <end position="248"/>
    </location>
</feature>
<evidence type="ECO:0000256" key="5">
    <source>
        <dbReference type="ARBA" id="ARBA00022824"/>
    </source>
</evidence>
<dbReference type="OrthoDB" id="4008582at2759"/>
<dbReference type="GO" id="GO:0015031">
    <property type="term" value="P:protein transport"/>
    <property type="evidence" value="ECO:0007669"/>
    <property type="project" value="UniProtKB-KW"/>
</dbReference>
<dbReference type="GO" id="GO:0005789">
    <property type="term" value="C:endoplasmic reticulum membrane"/>
    <property type="evidence" value="ECO:0007669"/>
    <property type="project" value="UniProtKB-SubCell"/>
</dbReference>
<comment type="caution">
    <text evidence="11">The sequence shown here is derived from an EMBL/GenBank/DDBJ whole genome shotgun (WGS) entry which is preliminary data.</text>
</comment>
<dbReference type="GO" id="GO:0006890">
    <property type="term" value="P:retrograde vesicle-mediated transport, Golgi to endoplasmic reticulum"/>
    <property type="evidence" value="ECO:0007669"/>
    <property type="project" value="TreeGrafter"/>
</dbReference>
<dbReference type="GO" id="GO:0031201">
    <property type="term" value="C:SNARE complex"/>
    <property type="evidence" value="ECO:0007669"/>
    <property type="project" value="TreeGrafter"/>
</dbReference>
<evidence type="ECO:0000256" key="2">
    <source>
        <dbReference type="ARBA" id="ARBA00007891"/>
    </source>
</evidence>
<evidence type="ECO:0000256" key="9">
    <source>
        <dbReference type="ARBA" id="ARBA00023136"/>
    </source>
</evidence>
<dbReference type="Proteomes" id="UP001152885">
    <property type="component" value="Unassembled WGS sequence"/>
</dbReference>
<reference evidence="11" key="1">
    <citation type="submission" date="2022-12" db="EMBL/GenBank/DDBJ databases">
        <authorList>
            <person name="Brejova B."/>
        </authorList>
    </citation>
    <scope>NUCLEOTIDE SEQUENCE</scope>
</reference>
<comment type="subcellular location">
    <subcellularLocation>
        <location evidence="1">Endoplasmic reticulum membrane</location>
        <topology evidence="1">Single-pass type IV membrane protein</topology>
    </subcellularLocation>
</comment>
<keyword evidence="6" id="KW-0931">ER-Golgi transport</keyword>
<dbReference type="PANTHER" id="PTHR13050">
    <property type="entry name" value="USE1-LIKE PROTEIN"/>
    <property type="match status" value="1"/>
</dbReference>
<proteinExistence type="inferred from homology"/>
<organism evidence="11 12">
    <name type="scientific">Candida verbasci</name>
    <dbReference type="NCBI Taxonomy" id="1227364"/>
    <lineage>
        <taxon>Eukaryota</taxon>
        <taxon>Fungi</taxon>
        <taxon>Dikarya</taxon>
        <taxon>Ascomycota</taxon>
        <taxon>Saccharomycotina</taxon>
        <taxon>Pichiomycetes</taxon>
        <taxon>Debaryomycetaceae</taxon>
        <taxon>Candida/Lodderomyces clade</taxon>
        <taxon>Candida</taxon>
    </lineage>
</organism>
<comment type="similarity">
    <text evidence="2">Belongs to the USE1 family.</text>
</comment>
<dbReference type="GO" id="GO:0005484">
    <property type="term" value="F:SNAP receptor activity"/>
    <property type="evidence" value="ECO:0007669"/>
    <property type="project" value="TreeGrafter"/>
</dbReference>
<evidence type="ECO:0000256" key="10">
    <source>
        <dbReference type="SAM" id="Phobius"/>
    </source>
</evidence>
<sequence length="252" mass="29053">MISLNTIETIVNQHKQDINSLGIPNLTHSSNILINQSPYILKYKLQTIRNSLNNLNLKIHQHNNKSYNQVRSEIDRLLVSELDEKEYIINQLTKLFEFENEPEIKESEEKEVAETRKDSVVGEDLTTLRQRLLSSSTKTLDGDDSIKLNEYHDSLQNEILSDLSELTKDLKTSALKLSSKILNDDLIILNETNENIIKNSNLFKVVDKNLGKYLENKTGGKISLWLLLKLFIILAVVFMFMILFISIVPRLR</sequence>
<keyword evidence="5" id="KW-0256">Endoplasmic reticulum</keyword>
<dbReference type="InterPro" id="IPR019150">
    <property type="entry name" value="Vesicle_transport_protein_Use1"/>
</dbReference>
<evidence type="ECO:0000256" key="6">
    <source>
        <dbReference type="ARBA" id="ARBA00022892"/>
    </source>
</evidence>
<keyword evidence="7" id="KW-0653">Protein transport</keyword>
<evidence type="ECO:0000256" key="7">
    <source>
        <dbReference type="ARBA" id="ARBA00022927"/>
    </source>
</evidence>
<evidence type="ECO:0000313" key="11">
    <source>
        <dbReference type="EMBL" id="CAI5760626.1"/>
    </source>
</evidence>
<evidence type="ECO:0000256" key="8">
    <source>
        <dbReference type="ARBA" id="ARBA00022989"/>
    </source>
</evidence>
<protein>
    <submittedName>
        <fullName evidence="11">Uncharacterized protein</fullName>
    </submittedName>
</protein>
<evidence type="ECO:0000256" key="4">
    <source>
        <dbReference type="ARBA" id="ARBA00022692"/>
    </source>
</evidence>
<keyword evidence="8 10" id="KW-1133">Transmembrane helix</keyword>